<protein>
    <submittedName>
        <fullName evidence="2">Uncharacterized protein</fullName>
    </submittedName>
</protein>
<comment type="caution">
    <text evidence="2">The sequence shown here is derived from an EMBL/GenBank/DDBJ whole genome shotgun (WGS) entry which is preliminary data.</text>
</comment>
<keyword evidence="3" id="KW-1185">Reference proteome</keyword>
<proteinExistence type="predicted"/>
<evidence type="ECO:0000256" key="1">
    <source>
        <dbReference type="SAM" id="MobiDB-lite"/>
    </source>
</evidence>
<name>A0ABQ9Y387_9EUKA</name>
<reference evidence="2 3" key="1">
    <citation type="journal article" date="2022" name="bioRxiv">
        <title>Genomics of Preaxostyla Flagellates Illuminates Evolutionary Transitions and the Path Towards Mitochondrial Loss.</title>
        <authorList>
            <person name="Novak L.V.F."/>
            <person name="Treitli S.C."/>
            <person name="Pyrih J."/>
            <person name="Halakuc P."/>
            <person name="Pipaliya S.V."/>
            <person name="Vacek V."/>
            <person name="Brzon O."/>
            <person name="Soukal P."/>
            <person name="Eme L."/>
            <person name="Dacks J.B."/>
            <person name="Karnkowska A."/>
            <person name="Elias M."/>
            <person name="Hampl V."/>
        </authorList>
    </citation>
    <scope>NUCLEOTIDE SEQUENCE [LARGE SCALE GENOMIC DNA]</scope>
    <source>
        <strain evidence="2">NAU3</strain>
        <tissue evidence="2">Gut</tissue>
    </source>
</reference>
<evidence type="ECO:0000313" key="3">
    <source>
        <dbReference type="Proteomes" id="UP001281761"/>
    </source>
</evidence>
<sequence>MCPLVSIPSLSEDFSSLFRHFLCNPLPYLENDHPTVRSSFSTFMDIMCVEMMAYSILGIGDVVYETIITNFHAFSEAISRDQIERPWADYDLNLFRKIVEISQNQTDSVERITAFIDLLSTENNPDRHDDRDAHPDRIDSFLERIAISPSLSKTLFRNDRHLNLISTLSQSSSPLFTKLSDPLFDPTFPLHNILSPRSFTDPASSIFRLAGTNPAFFNSLVENHTKSVLDIAVSAAVWIVQVMSDDPSEPRCLDFGRTTQNFVVLLQKIAEMKTDLTRDTKQFNSLPSPLLNLLVLLAASIDDDLSSVAVSVFSNQFGLFTPHTEALLYATPSTFPVSEAFSPQRAHVLGENHTKGPCRSICAEAGRCVVLASRSYIYFSKMLGLHFTCCLVNALHSTTTFPHLFPFFSPELYQSSQMTTVWNDTSIPSALPALMKLADLEINLAYSIPRLTHTSQHVSHPDEEGRDITFLHIFPFLGPESQTKFLSCFCYFYKSIQHSVHGSFERVLECLVEMATVNSYHTPITLLQILRMVARSLFGINPETRSIKLTPANRSPFAMSIVEKLKTAVGEERWKLLTQLAVVSRDDPVFTDELNKVENDAQALFLLSVPTVPSTSRVDYHLDSNLATFDLHLSQNADAFDRVIVFAGRLPNLPLVAAAMFHIANTIRKLVRPSQETIVFNIDRKRVLTEFVLNTLRAMAACRREGVEEGCAVGDDEMTSQIVTSCVKVLGALLKDESFDPTPFVDSLVSLVVTTDLYLLRSILLALQQIEERTRNTPTSFSISTVTAPFRAIHESSVTQQPLPSIVSSILLSAHLDSLQMLHLRFESQPSPGFTNRPLLTGPTISLSHLRGLDETLISTIATRTAETVCLMVRETQASSSEPLTSDHSIAVRFDSQGRSTTPQQLLVALHAIVIPTNPDDLSQSSFLPLAPFFTQILKIVVPSSTDRTNNHMFDKNSQLVNVFLSLVLSLFHTGTPSTLSTPPLSSLLAVLSIAVVRLDAIPSSLNLHSKFRNMFELSENRSNPQLRQIVLALCEEGIEDRSDITTGTLSMAFQNPWAGANTLNPNIAVLFDPLVGMFPFPPAIMNRYAVNVPTRGPFLPPIAGVNVPPIVGRRGAEFVPFVADHAQHPARPGADTQPAPTNSDQSTSGTSGDHGSF</sequence>
<organism evidence="2 3">
    <name type="scientific">Blattamonas nauphoetae</name>
    <dbReference type="NCBI Taxonomy" id="2049346"/>
    <lineage>
        <taxon>Eukaryota</taxon>
        <taxon>Metamonada</taxon>
        <taxon>Preaxostyla</taxon>
        <taxon>Oxymonadida</taxon>
        <taxon>Blattamonas</taxon>
    </lineage>
</organism>
<gene>
    <name evidence="2" type="ORF">BLNAU_6878</name>
</gene>
<accession>A0ABQ9Y387</accession>
<feature type="compositionally biased region" description="Polar residues" evidence="1">
    <location>
        <begin position="1139"/>
        <end position="1158"/>
    </location>
</feature>
<dbReference type="EMBL" id="JARBJD010000040">
    <property type="protein sequence ID" value="KAK2958174.1"/>
    <property type="molecule type" value="Genomic_DNA"/>
</dbReference>
<dbReference type="Proteomes" id="UP001281761">
    <property type="component" value="Unassembled WGS sequence"/>
</dbReference>
<feature type="region of interest" description="Disordered" evidence="1">
    <location>
        <begin position="1128"/>
        <end position="1158"/>
    </location>
</feature>
<evidence type="ECO:0000313" key="2">
    <source>
        <dbReference type="EMBL" id="KAK2958174.1"/>
    </source>
</evidence>